<dbReference type="Pfam" id="PF17996">
    <property type="entry name" value="CE2_N"/>
    <property type="match status" value="1"/>
</dbReference>
<gene>
    <name evidence="4" type="ORF">FHX64_000431</name>
</gene>
<accession>A0A7W5DQ54</accession>
<dbReference type="Gene3D" id="3.40.50.1110">
    <property type="entry name" value="SGNH hydrolase"/>
    <property type="match status" value="1"/>
</dbReference>
<sequence>MTTKHSLILVLCLFFGLIQAQNKLVPYNNQHISYEGRILYQPNAAVLSWPGTSVSIRFKGTEISAIMQDQDTANYYNVIIDGKVAAKIHTDTIKHSYVLASGLKDGNHTVELFKRTEWDKGKTLFYGFKLAGKTKLLTLPAPEKRKIEFYGNSITCGYGDEDPHGHNSSLGCFENNYASYAAITARHFHAQYRCIAKSGIGIMVSWFPLIMPEMYNRLDPTNPASKWNFSKYTPDIVVINLFQNDSWIVNMPNNPQFKARFGTQKPDAAFIVKSYKDFVASIRKKYPHASIICTLGSMDATRAGSPWPEYVKQAVKELNDSKIYTHFFPYKNTDGHPSVAEQNEMATSLIQFINKQIQW</sequence>
<dbReference type="GO" id="GO:0052689">
    <property type="term" value="F:carboxylic ester hydrolase activity"/>
    <property type="evidence" value="ECO:0007669"/>
    <property type="project" value="InterPro"/>
</dbReference>
<proteinExistence type="predicted"/>
<dbReference type="InterPro" id="IPR013830">
    <property type="entry name" value="SGNH_hydro"/>
</dbReference>
<comment type="caution">
    <text evidence="4">The sequence shown here is derived from an EMBL/GenBank/DDBJ whole genome shotgun (WGS) entry which is preliminary data.</text>
</comment>
<feature type="domain" description="Carbohydrate esterase 2 N-terminal" evidence="3">
    <location>
        <begin position="34"/>
        <end position="140"/>
    </location>
</feature>
<dbReference type="PANTHER" id="PTHR37834:SF2">
    <property type="entry name" value="ESTERASE, SGNH HYDROLASE-TYPE"/>
    <property type="match status" value="1"/>
</dbReference>
<dbReference type="Gene3D" id="2.60.120.260">
    <property type="entry name" value="Galactose-binding domain-like"/>
    <property type="match status" value="1"/>
</dbReference>
<dbReference type="InterPro" id="IPR040794">
    <property type="entry name" value="CE2_N"/>
</dbReference>
<evidence type="ECO:0000313" key="4">
    <source>
        <dbReference type="EMBL" id="MBB3186268.1"/>
    </source>
</evidence>
<dbReference type="CDD" id="cd01831">
    <property type="entry name" value="Endoglucanase_E_like"/>
    <property type="match status" value="1"/>
</dbReference>
<feature type="signal peptide" evidence="1">
    <location>
        <begin position="1"/>
        <end position="20"/>
    </location>
</feature>
<evidence type="ECO:0000256" key="1">
    <source>
        <dbReference type="SAM" id="SignalP"/>
    </source>
</evidence>
<dbReference type="Pfam" id="PF13472">
    <property type="entry name" value="Lipase_GDSL_2"/>
    <property type="match status" value="1"/>
</dbReference>
<protein>
    <recommendedName>
        <fullName evidence="6">GDSL-like Lipase/Acylhydrolase family protein</fullName>
    </recommendedName>
</protein>
<dbReference type="PANTHER" id="PTHR37834">
    <property type="entry name" value="GDSL-LIKE LIPASE/ACYLHYDROLASE DOMAIN PROTEIN (AFU_ORTHOLOGUE AFUA_2G00620)"/>
    <property type="match status" value="1"/>
</dbReference>
<name>A0A7W5DQ54_9PORP</name>
<evidence type="ECO:0000259" key="3">
    <source>
        <dbReference type="Pfam" id="PF17996"/>
    </source>
</evidence>
<evidence type="ECO:0000313" key="5">
    <source>
        <dbReference type="Proteomes" id="UP000544222"/>
    </source>
</evidence>
<dbReference type="InterPro" id="IPR052762">
    <property type="entry name" value="PCW_deacetylase/CE"/>
</dbReference>
<evidence type="ECO:0000259" key="2">
    <source>
        <dbReference type="Pfam" id="PF13472"/>
    </source>
</evidence>
<dbReference type="Proteomes" id="UP000544222">
    <property type="component" value="Unassembled WGS sequence"/>
</dbReference>
<organism evidence="4 5">
    <name type="scientific">Microbacter margulisiae</name>
    <dbReference type="NCBI Taxonomy" id="1350067"/>
    <lineage>
        <taxon>Bacteria</taxon>
        <taxon>Pseudomonadati</taxon>
        <taxon>Bacteroidota</taxon>
        <taxon>Bacteroidia</taxon>
        <taxon>Bacteroidales</taxon>
        <taxon>Porphyromonadaceae</taxon>
        <taxon>Microbacter</taxon>
    </lineage>
</organism>
<evidence type="ECO:0008006" key="6">
    <source>
        <dbReference type="Google" id="ProtNLM"/>
    </source>
</evidence>
<feature type="chain" id="PRO_5031429808" description="GDSL-like Lipase/Acylhydrolase family protein" evidence="1">
    <location>
        <begin position="21"/>
        <end position="359"/>
    </location>
</feature>
<dbReference type="EMBL" id="JACHYB010000001">
    <property type="protein sequence ID" value="MBB3186268.1"/>
    <property type="molecule type" value="Genomic_DNA"/>
</dbReference>
<dbReference type="InterPro" id="IPR036514">
    <property type="entry name" value="SGNH_hydro_sf"/>
</dbReference>
<feature type="domain" description="SGNH hydrolase-type esterase" evidence="2">
    <location>
        <begin position="149"/>
        <end position="320"/>
    </location>
</feature>
<dbReference type="AlphaFoldDB" id="A0A7W5DQ54"/>
<dbReference type="SUPFAM" id="SSF52266">
    <property type="entry name" value="SGNH hydrolase"/>
    <property type="match status" value="1"/>
</dbReference>
<keyword evidence="1" id="KW-0732">Signal</keyword>
<dbReference type="InterPro" id="IPR037461">
    <property type="entry name" value="CtCE2-like_dom"/>
</dbReference>
<dbReference type="RefSeq" id="WP_183412183.1">
    <property type="nucleotide sequence ID" value="NZ_JACHYB010000001.1"/>
</dbReference>
<reference evidence="4 5" key="1">
    <citation type="submission" date="2020-08" db="EMBL/GenBank/DDBJ databases">
        <title>Genomic Encyclopedia of Type Strains, Phase IV (KMG-IV): sequencing the most valuable type-strain genomes for metagenomic binning, comparative biology and taxonomic classification.</title>
        <authorList>
            <person name="Goeker M."/>
        </authorList>
    </citation>
    <scope>NUCLEOTIDE SEQUENCE [LARGE SCALE GENOMIC DNA]</scope>
    <source>
        <strain evidence="4 5">DSM 27471</strain>
    </source>
</reference>
<keyword evidence="5" id="KW-1185">Reference proteome</keyword>